<organism evidence="1 2">
    <name type="scientific">Schizopora paradoxa</name>
    <dbReference type="NCBI Taxonomy" id="27342"/>
    <lineage>
        <taxon>Eukaryota</taxon>
        <taxon>Fungi</taxon>
        <taxon>Dikarya</taxon>
        <taxon>Basidiomycota</taxon>
        <taxon>Agaricomycotina</taxon>
        <taxon>Agaricomycetes</taxon>
        <taxon>Hymenochaetales</taxon>
        <taxon>Schizoporaceae</taxon>
        <taxon>Schizopora</taxon>
    </lineage>
</organism>
<protein>
    <submittedName>
        <fullName evidence="1">Uncharacterized protein</fullName>
    </submittedName>
</protein>
<dbReference type="EMBL" id="KQ085894">
    <property type="protein sequence ID" value="KLO18483.1"/>
    <property type="molecule type" value="Genomic_DNA"/>
</dbReference>
<gene>
    <name evidence="1" type="ORF">SCHPADRAFT_936157</name>
</gene>
<sequence>MRRDVGDGRMEEDFCLGKCGFGIGAGRWALEIADERMDRKTESLRHSDSELRVFVSRSVIPNTSISQIRFRRLYAPDLHSANLGRWIPTSPSKIFRKAAGWMGERRLEMRKPMLRFLSSLEVKTTASSLSLSHLPIPIEHPIDLLVRRLTERTEMRLSSEFANFRAVSKGIGFGVDY</sequence>
<dbReference type="InParanoid" id="A0A0H2S9X1"/>
<dbReference type="AlphaFoldDB" id="A0A0H2S9X1"/>
<proteinExistence type="predicted"/>
<reference evidence="1 2" key="1">
    <citation type="submission" date="2015-04" db="EMBL/GenBank/DDBJ databases">
        <title>Complete genome sequence of Schizopora paradoxa KUC8140, a cosmopolitan wood degrader in East Asia.</title>
        <authorList>
            <consortium name="DOE Joint Genome Institute"/>
            <person name="Min B."/>
            <person name="Park H."/>
            <person name="Jang Y."/>
            <person name="Kim J.-J."/>
            <person name="Kim K.H."/>
            <person name="Pangilinan J."/>
            <person name="Lipzen A."/>
            <person name="Riley R."/>
            <person name="Grigoriev I.V."/>
            <person name="Spatafora J.W."/>
            <person name="Choi I.-G."/>
        </authorList>
    </citation>
    <scope>NUCLEOTIDE SEQUENCE [LARGE SCALE GENOMIC DNA]</scope>
    <source>
        <strain evidence="1 2">KUC8140</strain>
    </source>
</reference>
<accession>A0A0H2S9X1</accession>
<keyword evidence="2" id="KW-1185">Reference proteome</keyword>
<evidence type="ECO:0000313" key="2">
    <source>
        <dbReference type="Proteomes" id="UP000053477"/>
    </source>
</evidence>
<evidence type="ECO:0000313" key="1">
    <source>
        <dbReference type="EMBL" id="KLO18483.1"/>
    </source>
</evidence>
<name>A0A0H2S9X1_9AGAM</name>
<dbReference type="Proteomes" id="UP000053477">
    <property type="component" value="Unassembled WGS sequence"/>
</dbReference>